<evidence type="ECO:0008006" key="4">
    <source>
        <dbReference type="Google" id="ProtNLM"/>
    </source>
</evidence>
<name>A0AAN5ICV6_9BILA</name>
<dbReference type="EMBL" id="BTRK01000006">
    <property type="protein sequence ID" value="GMR59475.1"/>
    <property type="molecule type" value="Genomic_DNA"/>
</dbReference>
<feature type="chain" id="PRO_5042915444" description="G protein-coupled receptor" evidence="1">
    <location>
        <begin position="19"/>
        <end position="113"/>
    </location>
</feature>
<keyword evidence="3" id="KW-1185">Reference proteome</keyword>
<organism evidence="2 3">
    <name type="scientific">Pristionchus mayeri</name>
    <dbReference type="NCBI Taxonomy" id="1317129"/>
    <lineage>
        <taxon>Eukaryota</taxon>
        <taxon>Metazoa</taxon>
        <taxon>Ecdysozoa</taxon>
        <taxon>Nematoda</taxon>
        <taxon>Chromadorea</taxon>
        <taxon>Rhabditida</taxon>
        <taxon>Rhabditina</taxon>
        <taxon>Diplogasteromorpha</taxon>
        <taxon>Diplogasteroidea</taxon>
        <taxon>Neodiplogasteridae</taxon>
        <taxon>Pristionchus</taxon>
    </lineage>
</organism>
<keyword evidence="1" id="KW-0732">Signal</keyword>
<evidence type="ECO:0000256" key="1">
    <source>
        <dbReference type="SAM" id="SignalP"/>
    </source>
</evidence>
<sequence>SVLSRLLLFNLVFVPSLGPDPLDPFVVLLAEGVPLFTVARGPDGFATTTGTIFLPLDGAAIGLAVETELHFAVLAVSLFIDRIVFCCAAGVDKVAAGAAGIGGTAAGTAGAAT</sequence>
<evidence type="ECO:0000313" key="3">
    <source>
        <dbReference type="Proteomes" id="UP001328107"/>
    </source>
</evidence>
<dbReference type="Proteomes" id="UP001328107">
    <property type="component" value="Unassembled WGS sequence"/>
</dbReference>
<feature type="non-terminal residue" evidence="2">
    <location>
        <position position="1"/>
    </location>
</feature>
<feature type="non-terminal residue" evidence="2">
    <location>
        <position position="113"/>
    </location>
</feature>
<comment type="caution">
    <text evidence="2">The sequence shown here is derived from an EMBL/GenBank/DDBJ whole genome shotgun (WGS) entry which is preliminary data.</text>
</comment>
<reference evidence="3" key="1">
    <citation type="submission" date="2022-10" db="EMBL/GenBank/DDBJ databases">
        <title>Genome assembly of Pristionchus species.</title>
        <authorList>
            <person name="Yoshida K."/>
            <person name="Sommer R.J."/>
        </authorList>
    </citation>
    <scope>NUCLEOTIDE SEQUENCE [LARGE SCALE GENOMIC DNA]</scope>
    <source>
        <strain evidence="3">RS5460</strain>
    </source>
</reference>
<gene>
    <name evidence="2" type="ORF">PMAYCL1PPCAC_29670</name>
</gene>
<feature type="signal peptide" evidence="1">
    <location>
        <begin position="1"/>
        <end position="18"/>
    </location>
</feature>
<accession>A0AAN5ICV6</accession>
<protein>
    <recommendedName>
        <fullName evidence="4">G protein-coupled receptor</fullName>
    </recommendedName>
</protein>
<evidence type="ECO:0000313" key="2">
    <source>
        <dbReference type="EMBL" id="GMR59475.1"/>
    </source>
</evidence>
<proteinExistence type="predicted"/>
<dbReference type="AlphaFoldDB" id="A0AAN5ICV6"/>